<sequence length="109" mass="11455">MAEAKDSGAHMVEILDEQDNQNRETSICSASESVTERPNWSFSSNKSSNFAATSSSSIGVGGGDVGRVCDGGAGEIVGVLEGSRGVAEGEDEEQSSYKMCSRVEDEELK</sequence>
<reference evidence="2 3" key="1">
    <citation type="journal article" date="2021" name="Hortic Res">
        <title>The domestication of Cucurbita argyrosperma as revealed by the genome of its wild relative.</title>
        <authorList>
            <person name="Barrera-Redondo J."/>
            <person name="Sanchez-de la Vega G."/>
            <person name="Aguirre-Liguori J.A."/>
            <person name="Castellanos-Morales G."/>
            <person name="Gutierrez-Guerrero Y.T."/>
            <person name="Aguirre-Dugua X."/>
            <person name="Aguirre-Planter E."/>
            <person name="Tenaillon M.I."/>
            <person name="Lira-Saade R."/>
            <person name="Eguiarte L.E."/>
        </authorList>
    </citation>
    <scope>NUCLEOTIDE SEQUENCE [LARGE SCALE GENOMIC DNA]</scope>
    <source>
        <strain evidence="2">JBR-2021</strain>
    </source>
</reference>
<feature type="region of interest" description="Disordered" evidence="1">
    <location>
        <begin position="83"/>
        <end position="109"/>
    </location>
</feature>
<organism evidence="2 3">
    <name type="scientific">Cucurbita argyrosperma subsp. sororia</name>
    <dbReference type="NCBI Taxonomy" id="37648"/>
    <lineage>
        <taxon>Eukaryota</taxon>
        <taxon>Viridiplantae</taxon>
        <taxon>Streptophyta</taxon>
        <taxon>Embryophyta</taxon>
        <taxon>Tracheophyta</taxon>
        <taxon>Spermatophyta</taxon>
        <taxon>Magnoliopsida</taxon>
        <taxon>eudicotyledons</taxon>
        <taxon>Gunneridae</taxon>
        <taxon>Pentapetalae</taxon>
        <taxon>rosids</taxon>
        <taxon>fabids</taxon>
        <taxon>Cucurbitales</taxon>
        <taxon>Cucurbitaceae</taxon>
        <taxon>Cucurbiteae</taxon>
        <taxon>Cucurbita</taxon>
    </lineage>
</organism>
<proteinExistence type="predicted"/>
<feature type="compositionally biased region" description="Polar residues" evidence="1">
    <location>
        <begin position="23"/>
        <end position="40"/>
    </location>
</feature>
<protein>
    <submittedName>
        <fullName evidence="2">Uncharacterized protein</fullName>
    </submittedName>
</protein>
<dbReference type="AlphaFoldDB" id="A0AAV6NGR4"/>
<evidence type="ECO:0000313" key="2">
    <source>
        <dbReference type="EMBL" id="KAG6596747.1"/>
    </source>
</evidence>
<evidence type="ECO:0000313" key="3">
    <source>
        <dbReference type="Proteomes" id="UP000685013"/>
    </source>
</evidence>
<feature type="non-terminal residue" evidence="2">
    <location>
        <position position="1"/>
    </location>
</feature>
<feature type="compositionally biased region" description="Low complexity" evidence="1">
    <location>
        <begin position="41"/>
        <end position="57"/>
    </location>
</feature>
<dbReference type="Proteomes" id="UP000685013">
    <property type="component" value="Chromosome 6"/>
</dbReference>
<keyword evidence="3" id="KW-1185">Reference proteome</keyword>
<feature type="region of interest" description="Disordered" evidence="1">
    <location>
        <begin position="1"/>
        <end position="57"/>
    </location>
</feature>
<accession>A0AAV6NGR4</accession>
<dbReference type="EMBL" id="JAGKQH010000006">
    <property type="protein sequence ID" value="KAG6596747.1"/>
    <property type="molecule type" value="Genomic_DNA"/>
</dbReference>
<gene>
    <name evidence="2" type="ORF">SDJN03_09927</name>
</gene>
<name>A0AAV6NGR4_9ROSI</name>
<comment type="caution">
    <text evidence="2">The sequence shown here is derived from an EMBL/GenBank/DDBJ whole genome shotgun (WGS) entry which is preliminary data.</text>
</comment>
<evidence type="ECO:0000256" key="1">
    <source>
        <dbReference type="SAM" id="MobiDB-lite"/>
    </source>
</evidence>